<proteinExistence type="inferred from homology"/>
<accession>A0A6I8TYW8</accession>
<evidence type="ECO:0000256" key="4">
    <source>
        <dbReference type="ARBA" id="ARBA00022692"/>
    </source>
</evidence>
<comment type="similarity">
    <text evidence="2">Belongs to the glutamate-gated ion channel (TC 1.A.10.1) family.</text>
</comment>
<keyword evidence="10" id="KW-0675">Receptor</keyword>
<evidence type="ECO:0000256" key="12">
    <source>
        <dbReference type="ARBA" id="ARBA00023257"/>
    </source>
</evidence>
<feature type="compositionally biased region" description="Basic and acidic residues" evidence="16">
    <location>
        <begin position="559"/>
        <end position="570"/>
    </location>
</feature>
<evidence type="ECO:0000256" key="6">
    <source>
        <dbReference type="ARBA" id="ARBA00023018"/>
    </source>
</evidence>
<evidence type="ECO:0000256" key="13">
    <source>
        <dbReference type="ARBA" id="ARBA00023286"/>
    </source>
</evidence>
<dbReference type="GO" id="GO:0045211">
    <property type="term" value="C:postsynaptic membrane"/>
    <property type="evidence" value="ECO:0007669"/>
    <property type="project" value="UniProtKB-SubCell"/>
</dbReference>
<name>A0A6I8TYW8_AEDAE</name>
<feature type="domain" description="Ionotropic glutamate receptor C-terminal" evidence="19">
    <location>
        <begin position="902"/>
        <end position="1304"/>
    </location>
</feature>
<evidence type="ECO:0000259" key="20">
    <source>
        <dbReference type="SMART" id="SM00918"/>
    </source>
</evidence>
<keyword evidence="22" id="KW-1185">Reference proteome</keyword>
<feature type="region of interest" description="Disordered" evidence="16">
    <location>
        <begin position="1662"/>
        <end position="1720"/>
    </location>
</feature>
<evidence type="ECO:0000259" key="19">
    <source>
        <dbReference type="SMART" id="SM00079"/>
    </source>
</evidence>
<dbReference type="FunFam" id="1.10.287.70:FF:000191">
    <property type="entry name" value="Glutamate receptor ionotropic, NMDA 3A"/>
    <property type="match status" value="1"/>
</dbReference>
<keyword evidence="9 17" id="KW-0472">Membrane</keyword>
<dbReference type="Gene3D" id="1.10.287.70">
    <property type="match status" value="1"/>
</dbReference>
<feature type="domain" description="Ionotropic glutamate receptor L-glutamate and glycine-binding" evidence="20">
    <location>
        <begin position="902"/>
        <end position="947"/>
    </location>
</feature>
<feature type="region of interest" description="Disordered" evidence="16">
    <location>
        <begin position="688"/>
        <end position="716"/>
    </location>
</feature>
<gene>
    <name evidence="21" type="primary">110676408</name>
</gene>
<evidence type="ECO:0000313" key="21">
    <source>
        <dbReference type="EnsemblMetazoa" id="AAEL020969-PE"/>
    </source>
</evidence>
<feature type="compositionally biased region" description="Polar residues" evidence="16">
    <location>
        <begin position="1662"/>
        <end position="1687"/>
    </location>
</feature>
<evidence type="ECO:0000256" key="14">
    <source>
        <dbReference type="ARBA" id="ARBA00023303"/>
    </source>
</evidence>
<dbReference type="SMART" id="SM00918">
    <property type="entry name" value="Lig_chan-Glu_bd"/>
    <property type="match status" value="1"/>
</dbReference>
<keyword evidence="13" id="KW-1071">Ligand-gated ion channel</keyword>
<evidence type="ECO:0000313" key="22">
    <source>
        <dbReference type="Proteomes" id="UP000008820"/>
    </source>
</evidence>
<dbReference type="EnsemblMetazoa" id="AAEL020969-RA">
    <property type="protein sequence ID" value="AAEL020969-PA"/>
    <property type="gene ID" value="AAEL020969"/>
</dbReference>
<dbReference type="FunFam" id="3.40.190.10:FF:000078">
    <property type="entry name" value="glutamate receptor ionotropic, NMDA 3B"/>
    <property type="match status" value="1"/>
</dbReference>
<keyword evidence="6" id="KW-0770">Synapse</keyword>
<dbReference type="OrthoDB" id="5984008at2759"/>
<dbReference type="Gene3D" id="3.40.190.10">
    <property type="entry name" value="Periplasmic binding protein-like II"/>
    <property type="match status" value="2"/>
</dbReference>
<dbReference type="InterPro" id="IPR028082">
    <property type="entry name" value="Peripla_BP_I"/>
</dbReference>
<dbReference type="GO" id="GO:0043226">
    <property type="term" value="C:organelle"/>
    <property type="evidence" value="ECO:0007669"/>
    <property type="project" value="UniProtKB-ARBA"/>
</dbReference>
<keyword evidence="14" id="KW-0407">Ion channel</keyword>
<feature type="signal peptide" evidence="18">
    <location>
        <begin position="1"/>
        <end position="19"/>
    </location>
</feature>
<evidence type="ECO:0000256" key="1">
    <source>
        <dbReference type="ARBA" id="ARBA00004141"/>
    </source>
</evidence>
<feature type="region of interest" description="Disordered" evidence="16">
    <location>
        <begin position="1569"/>
        <end position="1611"/>
    </location>
</feature>
<dbReference type="SUPFAM" id="SSF53850">
    <property type="entry name" value="Periplasmic binding protein-like II"/>
    <property type="match status" value="1"/>
</dbReference>
<feature type="transmembrane region" description="Helical" evidence="17">
    <location>
        <begin position="1149"/>
        <end position="1174"/>
    </location>
</feature>
<dbReference type="Proteomes" id="UP000008820">
    <property type="component" value="Chromosome 2"/>
</dbReference>
<evidence type="ECO:0000256" key="15">
    <source>
        <dbReference type="ARBA" id="ARBA00034100"/>
    </source>
</evidence>
<evidence type="ECO:0000256" key="8">
    <source>
        <dbReference type="ARBA" id="ARBA00023065"/>
    </source>
</evidence>
<feature type="compositionally biased region" description="Low complexity" evidence="16">
    <location>
        <begin position="1465"/>
        <end position="1476"/>
    </location>
</feature>
<feature type="compositionally biased region" description="Basic residues" evidence="16">
    <location>
        <begin position="1689"/>
        <end position="1703"/>
    </location>
</feature>
<feature type="region of interest" description="Disordered" evidence="16">
    <location>
        <begin position="559"/>
        <end position="590"/>
    </location>
</feature>
<reference evidence="21 22" key="1">
    <citation type="submission" date="2017-06" db="EMBL/GenBank/DDBJ databases">
        <title>Aedes aegypti genome working group (AGWG) sequencing and assembly.</title>
        <authorList>
            <consortium name="Aedes aegypti Genome Working Group (AGWG)"/>
            <person name="Matthews B.J."/>
        </authorList>
    </citation>
    <scope>NUCLEOTIDE SEQUENCE [LARGE SCALE GENOMIC DNA]</scope>
    <source>
        <strain evidence="21 22">LVP_AGWG</strain>
    </source>
</reference>
<evidence type="ECO:0000256" key="9">
    <source>
        <dbReference type="ARBA" id="ARBA00023136"/>
    </source>
</evidence>
<feature type="transmembrane region" description="Helical" evidence="17">
    <location>
        <begin position="1078"/>
        <end position="1099"/>
    </location>
</feature>
<dbReference type="FunFam" id="3.40.190.10:FF:000324">
    <property type="entry name" value="Predicted protein"/>
    <property type="match status" value="1"/>
</dbReference>
<dbReference type="Gene3D" id="3.40.50.2300">
    <property type="match status" value="1"/>
</dbReference>
<evidence type="ECO:0000256" key="16">
    <source>
        <dbReference type="SAM" id="MobiDB-lite"/>
    </source>
</evidence>
<dbReference type="SUPFAM" id="SSF53822">
    <property type="entry name" value="Periplasmic binding protein-like I"/>
    <property type="match status" value="1"/>
</dbReference>
<feature type="chain" id="PRO_5036177972" evidence="18">
    <location>
        <begin position="20"/>
        <end position="1720"/>
    </location>
</feature>
<protein>
    <submittedName>
        <fullName evidence="21">Uncharacterized protein</fullName>
    </submittedName>
</protein>
<comment type="subcellular location">
    <subcellularLocation>
        <location evidence="1">Membrane</location>
        <topology evidence="1">Multi-pass membrane protein</topology>
    </subcellularLocation>
    <subcellularLocation>
        <location evidence="15">Postsynaptic cell membrane</location>
    </subcellularLocation>
</comment>
<dbReference type="InterPro" id="IPR019594">
    <property type="entry name" value="Glu/Gly-bd"/>
</dbReference>
<dbReference type="InterPro" id="IPR001828">
    <property type="entry name" value="ANF_lig-bd_rcpt"/>
</dbReference>
<feature type="transmembrane region" description="Helical" evidence="17">
    <location>
        <begin position="1320"/>
        <end position="1345"/>
    </location>
</feature>
<dbReference type="InterPro" id="IPR001320">
    <property type="entry name" value="Iontro_rcpt_C"/>
</dbReference>
<keyword evidence="8" id="KW-0406">Ion transport</keyword>
<feature type="compositionally biased region" description="Basic residues" evidence="16">
    <location>
        <begin position="578"/>
        <end position="590"/>
    </location>
</feature>
<keyword evidence="4 17" id="KW-0812">Transmembrane</keyword>
<dbReference type="Pfam" id="PF00060">
    <property type="entry name" value="Lig_chan"/>
    <property type="match status" value="1"/>
</dbReference>
<keyword evidence="5 17" id="KW-1133">Transmembrane helix</keyword>
<keyword evidence="11" id="KW-0325">Glycoprotein</keyword>
<reference evidence="21" key="2">
    <citation type="submission" date="2020-05" db="UniProtKB">
        <authorList>
            <consortium name="EnsemblMetazoa"/>
        </authorList>
    </citation>
    <scope>IDENTIFICATION</scope>
    <source>
        <strain evidence="21">LVP_AGWG</strain>
    </source>
</reference>
<keyword evidence="3" id="KW-0813">Transport</keyword>
<dbReference type="GO" id="GO:0015276">
    <property type="term" value="F:ligand-gated monoatomic ion channel activity"/>
    <property type="evidence" value="ECO:0007669"/>
    <property type="project" value="InterPro"/>
</dbReference>
<dbReference type="Pfam" id="PF01094">
    <property type="entry name" value="ANF_receptor"/>
    <property type="match status" value="1"/>
</dbReference>
<feature type="region of interest" description="Disordered" evidence="16">
    <location>
        <begin position="1461"/>
        <end position="1481"/>
    </location>
</feature>
<evidence type="ECO:0000256" key="11">
    <source>
        <dbReference type="ARBA" id="ARBA00023180"/>
    </source>
</evidence>
<feature type="compositionally biased region" description="Basic and acidic residues" evidence="16">
    <location>
        <begin position="697"/>
        <end position="708"/>
    </location>
</feature>
<evidence type="ECO:0000256" key="10">
    <source>
        <dbReference type="ARBA" id="ARBA00023170"/>
    </source>
</evidence>
<sequence>MLQLSLICAIFVLFAHKIAQNFVIGSEFQLDFSNVANANEFGPKMEALLRQSPADNKQPVFPERPDAVYFVIALHGGAKLWGRTLARTLLDLGAPFSNPQGPPLRPIIIDLPSNGRYTSKVLSTLCDVIDGVPLAGMIVVGDGQAAKMIAMAGSSMKLPVLWAKGGIASLQGTLNEHMSKSQAILQPSAREILEALRSLLLQTHWYSFYILSDIKTTILLKSAEGEALKRHPLLPTILQLPTNNDLIYRQLEKVSQSTRGVVIMLCELSEARRILAEAQRMRMLNGHFIWLWADTTTTTEFYDPMQMPIGVFSNDAEEDISMQINNPFHSGKIELEDDFYDSTDIIQQSHIADLVERKLDFEYYDPKHKKNRTKSENANRSHHAVELQRNILNFKNLVGNNNRGDKTKRSVDSQEDLYSENVNLSIISHYPKSEDLKELKRTNSLEKSDYLNQSNGATYRFTIDPQKRNQNQKNSVHMSRSDLDNLFDVEENLADLKMKRANSFLRHYNVSPHVLFHHFQDFPVGLLALRPVMMKVDRHFIRSAVRLFASTWAKVEQEGDSGRKFMRNQEKQQSSSRKNQRNNKSTKYKRSAMSIMDQIDVISTFNKTKNAVENKVNNSTIPNYNEVNVTELSTYNNSAELQNLDGSKTDPLLSGDHVYETNFQNSSKSNTTDNSTIKPIITSKQKRQQTWWTSKGNNDRTRGGDRTKGGAPQYRNGCYGTVSRGELKKAELFTRYLQDGASKGLTGQAIMGGLVEKSLITHFEVLNLVPVTKRPIVKHESRQESLSSRMVNTSSTKWRRVGFISGRNVHLDTIVWPSGDIVVTGLLSKARSVFRVVVAVAPPFVMETELGDREQCLRGLLCYKVYITGRQNLTKMFNKIEIQKRRKDLGEEIEPDDERSKRYIYSARCCYGLSMDLLQKVASDLGFEFDLYIVHDGLFGRRTSMKSGYQTTQPKKDVNRRVELSKFDAQSGRSLKRGSKLSQIIELSLNPPKVVTDPPLKIVPLSKMPKIQWNGIIGDLVTGSADITFAPLSVSRERAQVIDFSIPFFHGGVSLLAAPQTNPDVPLLAFLLPFSPELWIAIFTSLNVTAIAVAIYEWLSPFGLNPWGRQRSKNFSMSSALWVMWGLLCGHLVAFKAPKSWPNKFLINVWGGFSVIFVASYTANIAALIAGLFFHNEAGSYSGPLLKQRIGAPVATATEYYVQQSDKILWEHMKKYQLTNIEEGIERLKNGTIDLLMADSPILDYYRATDQGCSFQKVGDTYVDDSYAIGMTKGFPLKETISALISKYSSDGYLDILTAKWYGSLACFKLDRDIGQPKPLGVAAVAGVFLLLGLGMILGLLILIFEHLFYKYTLPILRHQPKNTIWRSRNIMFFSQKLYRFINCVELVSPHHAAKELVHTIRQGQITSLFQKSIKRKEDEQRRRRKSKAQFFDMIQEIRRNMYLNRVQQQERDTLHQTLTKDAIPEASPSKSSTPAKKIKSSPRMSIFGLGRHNSNPSTLNVRRFSTDSILSERLDSIGRRLSRDITNSPPDLTHRFETFGKLKDGDGKFDTYSGKDTKEAVASNKFDTFSGKIENSQPEEKPPALPIKKGKQNRRSPLNPELYVKNKKYSRDESRKLIPISERVAHGLAPPFIESDTSSALLRDKLHEELREKHASHGFNQSILKSVNQSSDIKSSIDVTNENNRQGKVPRQRIKGNNHAKRRTVDGCTPDFSQSAKLI</sequence>
<dbReference type="SMART" id="SM00079">
    <property type="entry name" value="PBPe"/>
    <property type="match status" value="1"/>
</dbReference>
<evidence type="ECO:0000256" key="7">
    <source>
        <dbReference type="ARBA" id="ARBA00023054"/>
    </source>
</evidence>
<evidence type="ECO:0000256" key="5">
    <source>
        <dbReference type="ARBA" id="ARBA00022989"/>
    </source>
</evidence>
<dbReference type="PANTHER" id="PTHR18966">
    <property type="entry name" value="IONOTROPIC GLUTAMATE RECEPTOR"/>
    <property type="match status" value="1"/>
</dbReference>
<feature type="transmembrane region" description="Helical" evidence="17">
    <location>
        <begin position="1120"/>
        <end position="1137"/>
    </location>
</feature>
<keyword evidence="7" id="KW-0175">Coiled coil</keyword>
<evidence type="ECO:0000256" key="2">
    <source>
        <dbReference type="ARBA" id="ARBA00008685"/>
    </source>
</evidence>
<keyword evidence="12" id="KW-0628">Postsynaptic cell membrane</keyword>
<dbReference type="InterPro" id="IPR015683">
    <property type="entry name" value="Ionotropic_Glu_rcpt"/>
</dbReference>
<organism evidence="21 22">
    <name type="scientific">Aedes aegypti</name>
    <name type="common">Yellowfever mosquito</name>
    <name type="synonym">Culex aegypti</name>
    <dbReference type="NCBI Taxonomy" id="7159"/>
    <lineage>
        <taxon>Eukaryota</taxon>
        <taxon>Metazoa</taxon>
        <taxon>Ecdysozoa</taxon>
        <taxon>Arthropoda</taxon>
        <taxon>Hexapoda</taxon>
        <taxon>Insecta</taxon>
        <taxon>Pterygota</taxon>
        <taxon>Neoptera</taxon>
        <taxon>Endopterygota</taxon>
        <taxon>Diptera</taxon>
        <taxon>Nematocera</taxon>
        <taxon>Culicoidea</taxon>
        <taxon>Culicidae</taxon>
        <taxon>Culicinae</taxon>
        <taxon>Aedini</taxon>
        <taxon>Aedes</taxon>
        <taxon>Stegomyia</taxon>
    </lineage>
</organism>
<dbReference type="InParanoid" id="A0A6I8TYW8"/>
<keyword evidence="18" id="KW-0732">Signal</keyword>
<evidence type="ECO:0000256" key="18">
    <source>
        <dbReference type="SAM" id="SignalP"/>
    </source>
</evidence>
<evidence type="ECO:0000256" key="3">
    <source>
        <dbReference type="ARBA" id="ARBA00022448"/>
    </source>
</evidence>
<evidence type="ECO:0000256" key="17">
    <source>
        <dbReference type="SAM" id="Phobius"/>
    </source>
</evidence>
<dbReference type="EnsemblMetazoa" id="AAEL020969-RE">
    <property type="protein sequence ID" value="AAEL020969-PE"/>
    <property type="gene ID" value="AAEL020969"/>
</dbReference>
<dbReference type="Pfam" id="PF10613">
    <property type="entry name" value="Lig_chan-Glu_bd"/>
    <property type="match status" value="1"/>
</dbReference>